<accession>A0A151U6H7</accession>
<keyword evidence="1" id="KW-0812">Transmembrane</keyword>
<name>A0A151U6H7_CAJCA</name>
<evidence type="ECO:0000256" key="1">
    <source>
        <dbReference type="SAM" id="Phobius"/>
    </source>
</evidence>
<keyword evidence="3" id="KW-1185">Reference proteome</keyword>
<keyword evidence="1" id="KW-1133">Transmembrane helix</keyword>
<reference evidence="2 3" key="1">
    <citation type="journal article" date="2012" name="Nat. Biotechnol.">
        <title>Draft genome sequence of pigeonpea (Cajanus cajan), an orphan legume crop of resource-poor farmers.</title>
        <authorList>
            <person name="Varshney R.K."/>
            <person name="Chen W."/>
            <person name="Li Y."/>
            <person name="Bharti A.K."/>
            <person name="Saxena R.K."/>
            <person name="Schlueter J.A."/>
            <person name="Donoghue M.T."/>
            <person name="Azam S."/>
            <person name="Fan G."/>
            <person name="Whaley A.M."/>
            <person name="Farmer A.D."/>
            <person name="Sheridan J."/>
            <person name="Iwata A."/>
            <person name="Tuteja R."/>
            <person name="Penmetsa R.V."/>
            <person name="Wu W."/>
            <person name="Upadhyaya H.D."/>
            <person name="Yang S.P."/>
            <person name="Shah T."/>
            <person name="Saxena K.B."/>
            <person name="Michael T."/>
            <person name="McCombie W.R."/>
            <person name="Yang B."/>
            <person name="Zhang G."/>
            <person name="Yang H."/>
            <person name="Wang J."/>
            <person name="Spillane C."/>
            <person name="Cook D.R."/>
            <person name="May G.D."/>
            <person name="Xu X."/>
            <person name="Jackson S.A."/>
        </authorList>
    </citation>
    <scope>NUCLEOTIDE SEQUENCE [LARGE SCALE GENOMIC DNA]</scope>
    <source>
        <strain evidence="3">cv. Asha</strain>
    </source>
</reference>
<feature type="transmembrane region" description="Helical" evidence="1">
    <location>
        <begin position="32"/>
        <end position="49"/>
    </location>
</feature>
<evidence type="ECO:0000313" key="3">
    <source>
        <dbReference type="Proteomes" id="UP000075243"/>
    </source>
</evidence>
<protein>
    <recommendedName>
        <fullName evidence="4">Reverse transcriptase zinc-binding domain-containing protein</fullName>
    </recommendedName>
</protein>
<organism evidence="2 3">
    <name type="scientific">Cajanus cajan</name>
    <name type="common">Pigeon pea</name>
    <name type="synonym">Cajanus indicus</name>
    <dbReference type="NCBI Taxonomy" id="3821"/>
    <lineage>
        <taxon>Eukaryota</taxon>
        <taxon>Viridiplantae</taxon>
        <taxon>Streptophyta</taxon>
        <taxon>Embryophyta</taxon>
        <taxon>Tracheophyta</taxon>
        <taxon>Spermatophyta</taxon>
        <taxon>Magnoliopsida</taxon>
        <taxon>eudicotyledons</taxon>
        <taxon>Gunneridae</taxon>
        <taxon>Pentapetalae</taxon>
        <taxon>rosids</taxon>
        <taxon>fabids</taxon>
        <taxon>Fabales</taxon>
        <taxon>Fabaceae</taxon>
        <taxon>Papilionoideae</taxon>
        <taxon>50 kb inversion clade</taxon>
        <taxon>NPAAA clade</taxon>
        <taxon>indigoferoid/millettioid clade</taxon>
        <taxon>Phaseoleae</taxon>
        <taxon>Cajanus</taxon>
    </lineage>
</organism>
<gene>
    <name evidence="2" type="ORF">KK1_007618</name>
</gene>
<keyword evidence="1" id="KW-0472">Membrane</keyword>
<evidence type="ECO:0000313" key="2">
    <source>
        <dbReference type="EMBL" id="KYP74923.1"/>
    </source>
</evidence>
<dbReference type="Gramene" id="C.cajan_07414.t">
    <property type="protein sequence ID" value="C.cajan_07414.t.cds1"/>
    <property type="gene ID" value="C.cajan_07414"/>
</dbReference>
<proteinExistence type="predicted"/>
<dbReference type="AlphaFoldDB" id="A0A151U6H7"/>
<sequence length="69" mass="8004">MCSYCRFSDEGINHLFLQCSFAKALWSWLQDMIQIAINLLFTILIFNFLKRSWSSQGMDVLASMVVHAI</sequence>
<dbReference type="Proteomes" id="UP000075243">
    <property type="component" value="Chromosome 2"/>
</dbReference>
<dbReference type="EMBL" id="CM003604">
    <property type="protein sequence ID" value="KYP74923.1"/>
    <property type="molecule type" value="Genomic_DNA"/>
</dbReference>
<evidence type="ECO:0008006" key="4">
    <source>
        <dbReference type="Google" id="ProtNLM"/>
    </source>
</evidence>